<dbReference type="Pfam" id="PF21938">
    <property type="entry name" value="CAP_N"/>
    <property type="match status" value="1"/>
</dbReference>
<dbReference type="InterPro" id="IPR013912">
    <property type="entry name" value="Adenylate_cyclase-assoc_CAP_C"/>
</dbReference>
<keyword evidence="4" id="KW-0472">Membrane</keyword>
<evidence type="ECO:0000256" key="1">
    <source>
        <dbReference type="ARBA" id="ARBA00004202"/>
    </source>
</evidence>
<dbReference type="GO" id="GO:0008179">
    <property type="term" value="F:adenylate cyclase binding"/>
    <property type="evidence" value="ECO:0007669"/>
    <property type="project" value="TreeGrafter"/>
</dbReference>
<dbReference type="FunFam" id="2.160.20.70:FF:000001">
    <property type="entry name" value="Adenylyl cyclase-associated protein"/>
    <property type="match status" value="1"/>
</dbReference>
<feature type="compositionally biased region" description="Pro residues" evidence="5">
    <location>
        <begin position="231"/>
        <end position="241"/>
    </location>
</feature>
<dbReference type="PROSITE" id="PS01088">
    <property type="entry name" value="CAP_1"/>
    <property type="match status" value="1"/>
</dbReference>
<evidence type="ECO:0000259" key="6">
    <source>
        <dbReference type="PROSITE" id="PS51329"/>
    </source>
</evidence>
<feature type="compositionally biased region" description="Low complexity" evidence="5">
    <location>
        <begin position="244"/>
        <end position="256"/>
    </location>
</feature>
<dbReference type="GO" id="GO:0005886">
    <property type="term" value="C:plasma membrane"/>
    <property type="evidence" value="ECO:0007669"/>
    <property type="project" value="UniProtKB-SubCell"/>
</dbReference>
<dbReference type="SUPFAM" id="SSF101278">
    <property type="entry name" value="N-terminal domain of adenylylcyclase associated protein, CAP"/>
    <property type="match status" value="1"/>
</dbReference>
<dbReference type="InterPro" id="IPR036222">
    <property type="entry name" value="CAP_N_sf"/>
</dbReference>
<gene>
    <name evidence="8" type="primary">LOC100907345</name>
</gene>
<feature type="domain" description="C-CAP/cofactor C-like" evidence="6">
    <location>
        <begin position="323"/>
        <end position="460"/>
    </location>
</feature>
<dbReference type="RefSeq" id="XP_018495592.1">
    <property type="nucleotide sequence ID" value="XM_018640076.2"/>
</dbReference>
<dbReference type="InterPro" id="IPR017901">
    <property type="entry name" value="C-CAP_CF_C-like"/>
</dbReference>
<feature type="compositionally biased region" description="Low complexity" evidence="5">
    <location>
        <begin position="300"/>
        <end position="322"/>
    </location>
</feature>
<dbReference type="Pfam" id="PF08603">
    <property type="entry name" value="CAP_C"/>
    <property type="match status" value="1"/>
</dbReference>
<dbReference type="KEGG" id="goe:100907345"/>
<evidence type="ECO:0000256" key="5">
    <source>
        <dbReference type="SAM" id="MobiDB-lite"/>
    </source>
</evidence>
<dbReference type="PROSITE" id="PS01089">
    <property type="entry name" value="CAP_2"/>
    <property type="match status" value="1"/>
</dbReference>
<dbReference type="GO" id="GO:0003779">
    <property type="term" value="F:actin binding"/>
    <property type="evidence" value="ECO:0007669"/>
    <property type="project" value="InterPro"/>
</dbReference>
<dbReference type="InterPro" id="IPR001837">
    <property type="entry name" value="Adenylate_cyclase-assoc_CAP"/>
</dbReference>
<protein>
    <submittedName>
        <fullName evidence="8">Adenylyl cyclase-associated protein 1</fullName>
    </submittedName>
</protein>
<feature type="region of interest" description="Disordered" evidence="5">
    <location>
        <begin position="226"/>
        <end position="260"/>
    </location>
</feature>
<evidence type="ECO:0000256" key="3">
    <source>
        <dbReference type="ARBA" id="ARBA00022475"/>
    </source>
</evidence>
<name>A0AAJ7PA06_9ACAR</name>
<comment type="subcellular location">
    <subcellularLocation>
        <location evidence="1">Cell membrane</location>
        <topology evidence="1">Peripheral membrane protein</topology>
    </subcellularLocation>
</comment>
<dbReference type="GO" id="GO:0000902">
    <property type="term" value="P:cell morphogenesis"/>
    <property type="evidence" value="ECO:0007669"/>
    <property type="project" value="TreeGrafter"/>
</dbReference>
<dbReference type="CTD" id="45233"/>
<evidence type="ECO:0000256" key="2">
    <source>
        <dbReference type="ARBA" id="ARBA00007659"/>
    </source>
</evidence>
<organism evidence="7 8">
    <name type="scientific">Galendromus occidentalis</name>
    <name type="common">western predatory mite</name>
    <dbReference type="NCBI Taxonomy" id="34638"/>
    <lineage>
        <taxon>Eukaryota</taxon>
        <taxon>Metazoa</taxon>
        <taxon>Ecdysozoa</taxon>
        <taxon>Arthropoda</taxon>
        <taxon>Chelicerata</taxon>
        <taxon>Arachnida</taxon>
        <taxon>Acari</taxon>
        <taxon>Parasitiformes</taxon>
        <taxon>Mesostigmata</taxon>
        <taxon>Gamasina</taxon>
        <taxon>Phytoseioidea</taxon>
        <taxon>Phytoseiidae</taxon>
        <taxon>Typhlodrominae</taxon>
        <taxon>Galendromus</taxon>
    </lineage>
</organism>
<dbReference type="GO" id="GO:0007015">
    <property type="term" value="P:actin filament organization"/>
    <property type="evidence" value="ECO:0007669"/>
    <property type="project" value="TreeGrafter"/>
</dbReference>
<feature type="region of interest" description="Disordered" evidence="5">
    <location>
        <begin position="292"/>
        <end position="322"/>
    </location>
</feature>
<proteinExistence type="inferred from homology"/>
<dbReference type="PROSITE" id="PS51329">
    <property type="entry name" value="C_CAP_COFACTOR_C"/>
    <property type="match status" value="1"/>
</dbReference>
<dbReference type="InterPro" id="IPR028417">
    <property type="entry name" value="CAP_CS_C"/>
</dbReference>
<dbReference type="GeneID" id="100907345"/>
<dbReference type="GO" id="GO:0005737">
    <property type="term" value="C:cytoplasm"/>
    <property type="evidence" value="ECO:0007669"/>
    <property type="project" value="TreeGrafter"/>
</dbReference>
<dbReference type="PANTHER" id="PTHR10652:SF0">
    <property type="entry name" value="ADENYLYL CYCLASE-ASSOCIATED PROTEIN"/>
    <property type="match status" value="1"/>
</dbReference>
<dbReference type="InterPro" id="IPR016098">
    <property type="entry name" value="CAP/MinC_C"/>
</dbReference>
<evidence type="ECO:0000313" key="7">
    <source>
        <dbReference type="Proteomes" id="UP000694867"/>
    </source>
</evidence>
<comment type="similarity">
    <text evidence="2">Belongs to the CAP family.</text>
</comment>
<keyword evidence="3" id="KW-1003">Cell membrane</keyword>
<evidence type="ECO:0000256" key="4">
    <source>
        <dbReference type="ARBA" id="ARBA00023136"/>
    </source>
</evidence>
<accession>A0AAJ7PA06</accession>
<dbReference type="GO" id="GO:0019933">
    <property type="term" value="P:cAMP-mediated signaling"/>
    <property type="evidence" value="ECO:0007669"/>
    <property type="project" value="TreeGrafter"/>
</dbReference>
<dbReference type="SUPFAM" id="SSF69340">
    <property type="entry name" value="C-terminal domain of adenylylcyclase associated protein"/>
    <property type="match status" value="1"/>
</dbReference>
<dbReference type="Gene3D" id="1.25.40.330">
    <property type="entry name" value="Adenylate cyclase-associated CAP, N-terminal domain"/>
    <property type="match status" value="1"/>
</dbReference>
<dbReference type="InterPro" id="IPR006599">
    <property type="entry name" value="CARP_motif"/>
</dbReference>
<dbReference type="Proteomes" id="UP000694867">
    <property type="component" value="Unplaced"/>
</dbReference>
<dbReference type="InterPro" id="IPR053950">
    <property type="entry name" value="CAP_N"/>
</dbReference>
<sequence>MSTQELESLIRRLESVATRLETSESRIGGGSAPSDEEVAAFVSAFDEIVSGPFVTYMKLSNQIGSDVAKHAEMVDAALKLQRNFVQVASKSKKPSTDQLMALLKPQSEAIQKIQSFREANRTSKQYNHLSAISESIPFLGWVAVAPTPGPYVKEMADACKFYTNRVLMEYKDKDKTHVEWTKAWLEVLNQLQAYIKQYHTTGLTWNPKGGDAAAAAGASAVRAPAAAPAAGAPPPPPPPPSMELLLGSGPSPAAAPSGGGDPRAALFASINQGADITRALKKVSADQMTHKNPNLRSTSVVPAKAPTVGPKPATAPKPAVVKPPRCELDGKKWIVEFQRDVPQLVLDDVHMNQVVYVYGCQNSVIIVKGKCNSISVDNCKKTSIVFDDIVSTVEFVNCQSVKAQAMGVIPIFSIDKTDGAHIYLSEASAKAEIVTSKASEVNVSVPSGPDGDYVECAIPEQFKSVWNGKGMKTDILDIAA</sequence>
<dbReference type="FunFam" id="1.25.40.330:FF:000001">
    <property type="entry name" value="Adenylyl cyclase-associated protein"/>
    <property type="match status" value="1"/>
</dbReference>
<dbReference type="InterPro" id="IPR018106">
    <property type="entry name" value="CAP_CS_N"/>
</dbReference>
<evidence type="ECO:0000313" key="8">
    <source>
        <dbReference type="RefSeq" id="XP_018495592.1"/>
    </source>
</evidence>
<reference evidence="8" key="1">
    <citation type="submission" date="2025-08" db="UniProtKB">
        <authorList>
            <consortium name="RefSeq"/>
        </authorList>
    </citation>
    <scope>IDENTIFICATION</scope>
</reference>
<dbReference type="SMART" id="SM00673">
    <property type="entry name" value="CARP"/>
    <property type="match status" value="2"/>
</dbReference>
<dbReference type="AlphaFoldDB" id="A0AAJ7PA06"/>
<dbReference type="Gene3D" id="2.160.20.70">
    <property type="match status" value="1"/>
</dbReference>
<dbReference type="PANTHER" id="PTHR10652">
    <property type="entry name" value="ADENYLYL CYCLASE-ASSOCIATED PROTEIN"/>
    <property type="match status" value="1"/>
</dbReference>
<dbReference type="InterPro" id="IPR036223">
    <property type="entry name" value="CAP_C_sf"/>
</dbReference>
<keyword evidence="7" id="KW-1185">Reference proteome</keyword>